<keyword evidence="2" id="KW-1185">Reference proteome</keyword>
<dbReference type="Proteomes" id="UP001281147">
    <property type="component" value="Unassembled WGS sequence"/>
</dbReference>
<gene>
    <name evidence="1" type="ORF">LTR37_007449</name>
</gene>
<evidence type="ECO:0000313" key="1">
    <source>
        <dbReference type="EMBL" id="KAK3714959.1"/>
    </source>
</evidence>
<comment type="caution">
    <text evidence="1">The sequence shown here is derived from an EMBL/GenBank/DDBJ whole genome shotgun (WGS) entry which is preliminary data.</text>
</comment>
<reference evidence="1" key="1">
    <citation type="submission" date="2023-07" db="EMBL/GenBank/DDBJ databases">
        <title>Black Yeasts Isolated from many extreme environments.</title>
        <authorList>
            <person name="Coleine C."/>
            <person name="Stajich J.E."/>
            <person name="Selbmann L."/>
        </authorList>
    </citation>
    <scope>NUCLEOTIDE SEQUENCE</scope>
    <source>
        <strain evidence="1">CCFEE 5714</strain>
    </source>
</reference>
<organism evidence="1 2">
    <name type="scientific">Vermiconidia calcicola</name>
    <dbReference type="NCBI Taxonomy" id="1690605"/>
    <lineage>
        <taxon>Eukaryota</taxon>
        <taxon>Fungi</taxon>
        <taxon>Dikarya</taxon>
        <taxon>Ascomycota</taxon>
        <taxon>Pezizomycotina</taxon>
        <taxon>Dothideomycetes</taxon>
        <taxon>Dothideomycetidae</taxon>
        <taxon>Mycosphaerellales</taxon>
        <taxon>Extremaceae</taxon>
        <taxon>Vermiconidia</taxon>
    </lineage>
</organism>
<name>A0ACC3NEL8_9PEZI</name>
<dbReference type="EMBL" id="JAUTXU010000052">
    <property type="protein sequence ID" value="KAK3714959.1"/>
    <property type="molecule type" value="Genomic_DNA"/>
</dbReference>
<evidence type="ECO:0000313" key="2">
    <source>
        <dbReference type="Proteomes" id="UP001281147"/>
    </source>
</evidence>
<accession>A0ACC3NEL8</accession>
<sequence length="114" mass="12621">MSAYRLSSMRAPTLRTSPIFRSIAAQRSFQSCRVLAVGKESAVHEEGRAEKVEAEKQEQVKKARSGQGEWHEGLASDSESIVKADRSDIGNTEQTIKELQQESAKQAEKESKGQ</sequence>
<protein>
    <submittedName>
        <fullName evidence="1">Uncharacterized protein</fullName>
    </submittedName>
</protein>
<proteinExistence type="predicted"/>